<dbReference type="AlphaFoldDB" id="A0A542EFP3"/>
<evidence type="ECO:0000256" key="2">
    <source>
        <dbReference type="SAM" id="Phobius"/>
    </source>
</evidence>
<dbReference type="InterPro" id="IPR003583">
    <property type="entry name" value="Hlx-hairpin-Hlx_DNA-bd_motif"/>
</dbReference>
<feature type="region of interest" description="Disordered" evidence="1">
    <location>
        <begin position="1"/>
        <end position="120"/>
    </location>
</feature>
<dbReference type="PANTHER" id="PTHR21180:SF32">
    <property type="entry name" value="ENDONUCLEASE_EXONUCLEASE_PHOSPHATASE FAMILY DOMAIN-CONTAINING PROTEIN 1"/>
    <property type="match status" value="1"/>
</dbReference>
<dbReference type="Proteomes" id="UP000320806">
    <property type="component" value="Unassembled WGS sequence"/>
</dbReference>
<keyword evidence="2" id="KW-0812">Transmembrane</keyword>
<gene>
    <name evidence="4" type="ORF">FB459_1585</name>
</gene>
<feature type="domain" description="Helix-hairpin-helix DNA-binding motif class 1" evidence="3">
    <location>
        <begin position="296"/>
        <end position="315"/>
    </location>
</feature>
<dbReference type="InterPro" id="IPR051675">
    <property type="entry name" value="Endo/Exo/Phosphatase_dom_1"/>
</dbReference>
<sequence length="348" mass="36070">MSRNQPPDRLAAILAELDEGRRTPWLPDEDDLIDRRPLWPALPGRRRRAAATHIPDRRGPGTDGDLDDFDTSGMEGETVEDEPRSRADRRHQGVGGGNRRDSERVSPHTPLFRTPLPDTEVDTHPGRAALIGALVVLLVAGVVFGVRVFSARSAAEPVPLAPAASTAVTSTGSATATAPGGRGGQAPYATSAAAASPTSLLVHVVGQVQRPGVVRLTSGSRVEDAIRAAGGAGRSADLSAVNLARLVTDGEQVQVPRPGESPMPAPAPAAQSGEGTVSTKAGVPAGPIPLNTATVADLDALPGVGPVLAARIIEWRTTNGRFSSVDELGEVSGIGDKLLERLRPLVTV</sequence>
<comment type="caution">
    <text evidence="4">The sequence shown here is derived from an EMBL/GenBank/DDBJ whole genome shotgun (WGS) entry which is preliminary data.</text>
</comment>
<reference evidence="4 5" key="1">
    <citation type="submission" date="2019-06" db="EMBL/GenBank/DDBJ databases">
        <title>Sequencing the genomes of 1000 actinobacteria strains.</title>
        <authorList>
            <person name="Klenk H.-P."/>
        </authorList>
    </citation>
    <scope>NUCLEOTIDE SEQUENCE [LARGE SCALE GENOMIC DNA]</scope>
    <source>
        <strain evidence="4 5">DSM 19828</strain>
    </source>
</reference>
<evidence type="ECO:0000256" key="1">
    <source>
        <dbReference type="SAM" id="MobiDB-lite"/>
    </source>
</evidence>
<protein>
    <submittedName>
        <fullName evidence="4">ComEA protein</fullName>
    </submittedName>
</protein>
<evidence type="ECO:0000259" key="3">
    <source>
        <dbReference type="SMART" id="SM00278"/>
    </source>
</evidence>
<evidence type="ECO:0000313" key="5">
    <source>
        <dbReference type="Proteomes" id="UP000320806"/>
    </source>
</evidence>
<dbReference type="GO" id="GO:0015627">
    <property type="term" value="C:type II protein secretion system complex"/>
    <property type="evidence" value="ECO:0007669"/>
    <property type="project" value="TreeGrafter"/>
</dbReference>
<accession>A0A542EFP3</accession>
<dbReference type="OrthoDB" id="9758724at2"/>
<dbReference type="GO" id="GO:0003677">
    <property type="term" value="F:DNA binding"/>
    <property type="evidence" value="ECO:0007669"/>
    <property type="project" value="InterPro"/>
</dbReference>
<dbReference type="Pfam" id="PF10531">
    <property type="entry name" value="SLBB"/>
    <property type="match status" value="1"/>
</dbReference>
<keyword evidence="2" id="KW-0472">Membrane</keyword>
<dbReference type="GO" id="GO:0006281">
    <property type="term" value="P:DNA repair"/>
    <property type="evidence" value="ECO:0007669"/>
    <property type="project" value="InterPro"/>
</dbReference>
<dbReference type="InterPro" id="IPR010994">
    <property type="entry name" value="RuvA_2-like"/>
</dbReference>
<dbReference type="RefSeq" id="WP_141928039.1">
    <property type="nucleotide sequence ID" value="NZ_BAABCI010000034.1"/>
</dbReference>
<dbReference type="GO" id="GO:0015628">
    <property type="term" value="P:protein secretion by the type II secretion system"/>
    <property type="evidence" value="ECO:0007669"/>
    <property type="project" value="TreeGrafter"/>
</dbReference>
<keyword evidence="5" id="KW-1185">Reference proteome</keyword>
<dbReference type="PANTHER" id="PTHR21180">
    <property type="entry name" value="ENDONUCLEASE/EXONUCLEASE/PHOSPHATASE FAMILY DOMAIN-CONTAINING PROTEIN 1"/>
    <property type="match status" value="1"/>
</dbReference>
<organism evidence="4 5">
    <name type="scientific">Yimella lutea</name>
    <dbReference type="NCBI Taxonomy" id="587872"/>
    <lineage>
        <taxon>Bacteria</taxon>
        <taxon>Bacillati</taxon>
        <taxon>Actinomycetota</taxon>
        <taxon>Actinomycetes</taxon>
        <taxon>Micrococcales</taxon>
        <taxon>Dermacoccaceae</taxon>
        <taxon>Yimella</taxon>
    </lineage>
</organism>
<proteinExistence type="predicted"/>
<dbReference type="SUPFAM" id="SSF47781">
    <property type="entry name" value="RuvA domain 2-like"/>
    <property type="match status" value="1"/>
</dbReference>
<evidence type="ECO:0000313" key="4">
    <source>
        <dbReference type="EMBL" id="TQJ14138.1"/>
    </source>
</evidence>
<dbReference type="Pfam" id="PF12836">
    <property type="entry name" value="HHH_3"/>
    <property type="match status" value="1"/>
</dbReference>
<feature type="transmembrane region" description="Helical" evidence="2">
    <location>
        <begin position="128"/>
        <end position="149"/>
    </location>
</feature>
<dbReference type="SMART" id="SM00278">
    <property type="entry name" value="HhH1"/>
    <property type="match status" value="2"/>
</dbReference>
<dbReference type="InterPro" id="IPR019554">
    <property type="entry name" value="Soluble_ligand-bd"/>
</dbReference>
<dbReference type="EMBL" id="VFMO01000001">
    <property type="protein sequence ID" value="TQJ14138.1"/>
    <property type="molecule type" value="Genomic_DNA"/>
</dbReference>
<feature type="region of interest" description="Disordered" evidence="1">
    <location>
        <begin position="158"/>
        <end position="188"/>
    </location>
</feature>
<feature type="domain" description="Helix-hairpin-helix DNA-binding motif class 1" evidence="3">
    <location>
        <begin position="326"/>
        <end position="345"/>
    </location>
</feature>
<feature type="region of interest" description="Disordered" evidence="1">
    <location>
        <begin position="254"/>
        <end position="279"/>
    </location>
</feature>
<name>A0A542EFP3_9MICO</name>
<keyword evidence="2" id="KW-1133">Transmembrane helix</keyword>
<dbReference type="Gene3D" id="3.10.560.10">
    <property type="entry name" value="Outer membrane lipoprotein wza domain like"/>
    <property type="match status" value="1"/>
</dbReference>
<dbReference type="Gene3D" id="1.10.150.320">
    <property type="entry name" value="Photosystem II 12 kDa extrinsic protein"/>
    <property type="match status" value="1"/>
</dbReference>